<accession>A0A0K0HEZ7</accession>
<dbReference type="EMBL" id="FR877557">
    <property type="protein sequence ID" value="CCC32175.1"/>
    <property type="molecule type" value="Genomic_DNA"/>
</dbReference>
<protein>
    <submittedName>
        <fullName evidence="2">Putative inner membrane protein</fullName>
    </submittedName>
</protein>
<reference evidence="2 3" key="1">
    <citation type="journal article" date="2011" name="PLoS Pathog.">
        <title>Salmonella bongori provides insights into the evolution of the Salmonellae.</title>
        <authorList>
            <person name="Fookes M."/>
            <person name="Schroeder G.N."/>
            <person name="Langridge G.C."/>
            <person name="Blondel C.J."/>
            <person name="Mammina C."/>
            <person name="Connor T.R."/>
            <person name="Seth-Smith H."/>
            <person name="Vernikos G.S."/>
            <person name="Robinson K.S."/>
            <person name="Sanders M."/>
            <person name="Petty N.K."/>
            <person name="Kingsley R.A."/>
            <person name="Baumler A.J."/>
            <person name="Nuccio S.P."/>
            <person name="Contreras I."/>
            <person name="Santiviago C.A."/>
            <person name="Maskell D."/>
            <person name="Barrow P."/>
            <person name="Humphrey T."/>
            <person name="Nastasi A."/>
            <person name="Roberts M."/>
            <person name="Frankel G."/>
            <person name="Parkhill J."/>
            <person name="Dougan G."/>
            <person name="Thomson N.R."/>
        </authorList>
    </citation>
    <scope>NUCLEOTIDE SEQUENCE [LARGE SCALE GENOMIC DNA]</scope>
    <source>
        <strain evidence="3">ATCC 43975 / DSM 13772 / NCTC 12419</strain>
    </source>
</reference>
<feature type="transmembrane region" description="Helical" evidence="1">
    <location>
        <begin position="82"/>
        <end position="109"/>
    </location>
</feature>
<evidence type="ECO:0000313" key="2">
    <source>
        <dbReference type="EMBL" id="CCC32175.1"/>
    </source>
</evidence>
<keyword evidence="1" id="KW-1133">Transmembrane helix</keyword>
<dbReference type="AlphaFoldDB" id="A0A0K0HEZ7"/>
<evidence type="ECO:0000313" key="3">
    <source>
        <dbReference type="Proteomes" id="UP000000289"/>
    </source>
</evidence>
<dbReference type="eggNOG" id="ENOG503418Y">
    <property type="taxonomic scope" value="Bacteria"/>
</dbReference>
<name>A0A0K0HEZ7_SALBC</name>
<keyword evidence="1" id="KW-0812">Transmembrane</keyword>
<keyword evidence="1" id="KW-0472">Membrane</keyword>
<feature type="transmembrane region" description="Helical" evidence="1">
    <location>
        <begin position="51"/>
        <end position="70"/>
    </location>
</feature>
<dbReference type="KEGG" id="sbg:SBG_3122"/>
<organism evidence="2 3">
    <name type="scientific">Salmonella bongori (strain ATCC 43975 / DSM 13772 / NCTC 12419)</name>
    <dbReference type="NCBI Taxonomy" id="218493"/>
    <lineage>
        <taxon>Bacteria</taxon>
        <taxon>Pseudomonadati</taxon>
        <taxon>Pseudomonadota</taxon>
        <taxon>Gammaproteobacteria</taxon>
        <taxon>Enterobacterales</taxon>
        <taxon>Enterobacteriaceae</taxon>
        <taxon>Salmonella</taxon>
    </lineage>
</organism>
<sequence length="143" mass="16665">MKKIYMRLMAILVIFFLLWILDTQLFGYVMTDFLSIIKMGDIVSYNHTFVLIGGIPTIMMMTISFVRILFSKSVKYQNFPKSIEAWVTCAVVIPFAIGLIADCIVPFFFLASSYTRCPQEKFDDYHVVDISLCENIVDNRRFW</sequence>
<proteinExistence type="predicted"/>
<evidence type="ECO:0000256" key="1">
    <source>
        <dbReference type="SAM" id="Phobius"/>
    </source>
</evidence>
<gene>
    <name evidence="2" type="ordered locus">SBG_3122</name>
</gene>
<dbReference type="Proteomes" id="UP000000289">
    <property type="component" value="Chromosome"/>
</dbReference>